<dbReference type="RefSeq" id="WP_003501752.1">
    <property type="nucleotide sequence ID" value="NZ_BAABZD010000002.1"/>
</dbReference>
<proteinExistence type="predicted"/>
<gene>
    <name evidence="1" type="ORF">K5I21_14590</name>
</gene>
<protein>
    <submittedName>
        <fullName evidence="1">DUF2812 domain-containing protein</fullName>
    </submittedName>
</protein>
<accession>A0AAW5F3M6</accession>
<name>A0AAW5F3M6_CLOSY</name>
<sequence length="85" mass="9785">MGGRTYRYYNFREYEGGAFSRYLEEMAGKGWYIDGYVFDGVWRFRKGKPSNRHYNAILMPGSSNVDIDESGDTAAHWGRLKSEAA</sequence>
<reference evidence="1" key="1">
    <citation type="journal article" date="2022" name="Cell Host Microbe">
        <title>Colonization of the live biotherapeutic product VE303 and modulation of the microbiota and metabolites in healthy volunteers.</title>
        <authorList>
            <person name="Dsouza M."/>
            <person name="Menon R."/>
            <person name="Crossette E."/>
            <person name="Bhattarai S.K."/>
            <person name="Schneider J."/>
            <person name="Kim Y.G."/>
            <person name="Reddy S."/>
            <person name="Caballero S."/>
            <person name="Felix C."/>
            <person name="Cornacchione L."/>
            <person name="Hendrickson J."/>
            <person name="Watson A.R."/>
            <person name="Minot S.S."/>
            <person name="Greenfield N."/>
            <person name="Schopf L."/>
            <person name="Szabady R."/>
            <person name="Patarroyo J."/>
            <person name="Smith W."/>
            <person name="Harrison P."/>
            <person name="Kuijper E.J."/>
            <person name="Kelly C.P."/>
            <person name="Olle B."/>
            <person name="Bobilev D."/>
            <person name="Silber J.L."/>
            <person name="Bucci V."/>
            <person name="Roberts B."/>
            <person name="Faith J."/>
            <person name="Norman J.M."/>
        </authorList>
    </citation>
    <scope>NUCLEOTIDE SEQUENCE</scope>
    <source>
        <strain evidence="1">VE303-04</strain>
    </source>
</reference>
<evidence type="ECO:0000313" key="2">
    <source>
        <dbReference type="Proteomes" id="UP001203136"/>
    </source>
</evidence>
<evidence type="ECO:0000313" key="1">
    <source>
        <dbReference type="EMBL" id="MCK0087080.1"/>
    </source>
</evidence>
<dbReference type="EMBL" id="JAINVB010000001">
    <property type="protein sequence ID" value="MCK0087080.1"/>
    <property type="molecule type" value="Genomic_DNA"/>
</dbReference>
<dbReference type="AlphaFoldDB" id="A0AAW5F3M6"/>
<dbReference type="Proteomes" id="UP001203136">
    <property type="component" value="Unassembled WGS sequence"/>
</dbReference>
<comment type="caution">
    <text evidence="1">The sequence shown here is derived from an EMBL/GenBank/DDBJ whole genome shotgun (WGS) entry which is preliminary data.</text>
</comment>
<organism evidence="1 2">
    <name type="scientific">Clostridium symbiosum</name>
    <name type="common">Bacteroides symbiosus</name>
    <dbReference type="NCBI Taxonomy" id="1512"/>
    <lineage>
        <taxon>Bacteria</taxon>
        <taxon>Bacillati</taxon>
        <taxon>Bacillota</taxon>
        <taxon>Clostridia</taxon>
        <taxon>Lachnospirales</taxon>
        <taxon>Lachnospiraceae</taxon>
        <taxon>Otoolea</taxon>
    </lineage>
</organism>